<feature type="compositionally biased region" description="Polar residues" evidence="1">
    <location>
        <begin position="1"/>
        <end position="15"/>
    </location>
</feature>
<dbReference type="EMBL" id="JAPZBR010000002">
    <property type="protein sequence ID" value="KAJ5361783.1"/>
    <property type="molecule type" value="Genomic_DNA"/>
</dbReference>
<feature type="region of interest" description="Disordered" evidence="1">
    <location>
        <begin position="1"/>
        <end position="20"/>
    </location>
</feature>
<keyword evidence="3" id="KW-1185">Reference proteome</keyword>
<reference evidence="2" key="2">
    <citation type="journal article" date="2023" name="IMA Fungus">
        <title>Comparative genomic study of the Penicillium genus elucidates a diverse pangenome and 15 lateral gene transfer events.</title>
        <authorList>
            <person name="Petersen C."/>
            <person name="Sorensen T."/>
            <person name="Nielsen M.R."/>
            <person name="Sondergaard T.E."/>
            <person name="Sorensen J.L."/>
            <person name="Fitzpatrick D.A."/>
            <person name="Frisvad J.C."/>
            <person name="Nielsen K.L."/>
        </authorList>
    </citation>
    <scope>NUCLEOTIDE SEQUENCE</scope>
    <source>
        <strain evidence="2">IBT 35675</strain>
    </source>
</reference>
<comment type="caution">
    <text evidence="2">The sequence shown here is derived from an EMBL/GenBank/DDBJ whole genome shotgun (WGS) entry which is preliminary data.</text>
</comment>
<sequence length="62" mass="6869">MTRAGTSTTHRSLAMSTEMARRGLRIHHSVDGYWGRKEASGEAKEDGEDEENVVKMEGAEMS</sequence>
<feature type="region of interest" description="Disordered" evidence="1">
    <location>
        <begin position="37"/>
        <end position="62"/>
    </location>
</feature>
<accession>A0A9W9RQ65</accession>
<reference evidence="2" key="1">
    <citation type="submission" date="2022-12" db="EMBL/GenBank/DDBJ databases">
        <authorList>
            <person name="Petersen C."/>
        </authorList>
    </citation>
    <scope>NUCLEOTIDE SEQUENCE</scope>
    <source>
        <strain evidence="2">IBT 35675</strain>
    </source>
</reference>
<protein>
    <submittedName>
        <fullName evidence="2">Uncharacterized protein</fullName>
    </submittedName>
</protein>
<dbReference type="AlphaFoldDB" id="A0A9W9RQ65"/>
<dbReference type="Proteomes" id="UP001148299">
    <property type="component" value="Unassembled WGS sequence"/>
</dbReference>
<name>A0A9W9RQ65_PENBR</name>
<evidence type="ECO:0000256" key="1">
    <source>
        <dbReference type="SAM" id="MobiDB-lite"/>
    </source>
</evidence>
<proteinExistence type="predicted"/>
<feature type="compositionally biased region" description="Basic and acidic residues" evidence="1">
    <location>
        <begin position="52"/>
        <end position="62"/>
    </location>
</feature>
<gene>
    <name evidence="2" type="ORF">N7541_002627</name>
</gene>
<evidence type="ECO:0000313" key="3">
    <source>
        <dbReference type="Proteomes" id="UP001148299"/>
    </source>
</evidence>
<organism evidence="2 3">
    <name type="scientific">Penicillium brevicompactum</name>
    <dbReference type="NCBI Taxonomy" id="5074"/>
    <lineage>
        <taxon>Eukaryota</taxon>
        <taxon>Fungi</taxon>
        <taxon>Dikarya</taxon>
        <taxon>Ascomycota</taxon>
        <taxon>Pezizomycotina</taxon>
        <taxon>Eurotiomycetes</taxon>
        <taxon>Eurotiomycetidae</taxon>
        <taxon>Eurotiales</taxon>
        <taxon>Aspergillaceae</taxon>
        <taxon>Penicillium</taxon>
    </lineage>
</organism>
<evidence type="ECO:0000313" key="2">
    <source>
        <dbReference type="EMBL" id="KAJ5361783.1"/>
    </source>
</evidence>